<dbReference type="InterPro" id="IPR035979">
    <property type="entry name" value="RBD_domain_sf"/>
</dbReference>
<dbReference type="PANTHER" id="PTHR10288">
    <property type="entry name" value="KH DOMAIN CONTAINING RNA BINDING PROTEIN"/>
    <property type="match status" value="1"/>
</dbReference>
<organism evidence="5 6">
    <name type="scientific">Trichonephila inaurata madagascariensis</name>
    <dbReference type="NCBI Taxonomy" id="2747483"/>
    <lineage>
        <taxon>Eukaryota</taxon>
        <taxon>Metazoa</taxon>
        <taxon>Ecdysozoa</taxon>
        <taxon>Arthropoda</taxon>
        <taxon>Chelicerata</taxon>
        <taxon>Arachnida</taxon>
        <taxon>Araneae</taxon>
        <taxon>Araneomorphae</taxon>
        <taxon>Entelegynae</taxon>
        <taxon>Araneoidea</taxon>
        <taxon>Nephilidae</taxon>
        <taxon>Trichonephila</taxon>
        <taxon>Trichonephila inaurata</taxon>
    </lineage>
</organism>
<keyword evidence="6" id="KW-1185">Reference proteome</keyword>
<dbReference type="Gene3D" id="3.30.1370.10">
    <property type="entry name" value="K Homology domain, type 1"/>
    <property type="match status" value="2"/>
</dbReference>
<evidence type="ECO:0000313" key="5">
    <source>
        <dbReference type="EMBL" id="GFY54433.1"/>
    </source>
</evidence>
<dbReference type="CDD" id="cd22401">
    <property type="entry name" value="KH-I_IGF2BP_rpt2"/>
    <property type="match status" value="1"/>
</dbReference>
<sequence>MFMLCESHSEYVWSIIMYVGKGTDVSEENKECSFSTQVVLTLSKPLLNKGYCLTMDNYYNSPELGEILLKYKTNFFGTLRPNRKDLPKELKTKRLKKGDLLAYRRAVEKKGNKKSNLEFRIELAERIVEKYHTHSHLKLKPAETVSNTLRLSTRHFLDYIPATEKKKEPTRRCVISANGSLELLTISDVWKHRRSRGSVIQISNIPEHYPWDEFTRFLSTFGHFQHCEKGASKQNVYNALATYENQAEAQQVQLQLNNYEIQPGSFLKVDHIMELGRGRGAGRGGGRVGPPRPYNSPGLYRSNDFPLRILVLSDMVGAIIGRAGGTIRQITQQSRARVDVHRKENAGSPEKVITIYGSPENCSAACQKIMEIMQQEANSTNRGELPLKILAHNSLIGRIIGKNGSTIKRIMEQSDTKVTVSSNIHDFSSWNLERVITVKGKLENLGKAEKMISLKLRQSYENDLAAVASQTYLYPGMHSMAIQPPLPSPTPSPPYGMYGGIPPPPPMELFKETVYIYIPNSAVGAIIGTGGSNIREMISCSGASIKVIQPGTKDPSDKLAERKVCVIGTPEAQWKAQFMIFKKVGFEGYRGPQDATLKVEIFVPTNQVGRIIGKGGATVREMQRMTHALIKFPENGQNSETEETAVHIVGDFFCAMAAQRQIRTLVAKSNNLPPQRRRTSQQN</sequence>
<dbReference type="Proteomes" id="UP000886998">
    <property type="component" value="Unassembled WGS sequence"/>
</dbReference>
<keyword evidence="2" id="KW-0810">Translation regulation</keyword>
<evidence type="ECO:0000313" key="6">
    <source>
        <dbReference type="Proteomes" id="UP000886998"/>
    </source>
</evidence>
<feature type="domain" description="K Homology" evidence="4">
    <location>
        <begin position="595"/>
        <end position="667"/>
    </location>
</feature>
<dbReference type="CDD" id="cd22402">
    <property type="entry name" value="KH-I_IGF2BP_rpt3"/>
    <property type="match status" value="1"/>
</dbReference>
<evidence type="ECO:0000259" key="4">
    <source>
        <dbReference type="SMART" id="SM00322"/>
    </source>
</evidence>
<reference evidence="5" key="1">
    <citation type="submission" date="2020-08" db="EMBL/GenBank/DDBJ databases">
        <title>Multicomponent nature underlies the extraordinary mechanical properties of spider dragline silk.</title>
        <authorList>
            <person name="Kono N."/>
            <person name="Nakamura H."/>
            <person name="Mori M."/>
            <person name="Yoshida Y."/>
            <person name="Ohtoshi R."/>
            <person name="Malay A.D."/>
            <person name="Moran D.A.P."/>
            <person name="Tomita M."/>
            <person name="Numata K."/>
            <person name="Arakawa K."/>
        </authorList>
    </citation>
    <scope>NUCLEOTIDE SEQUENCE</scope>
</reference>
<comment type="caution">
    <text evidence="5">The sequence shown here is derived from an EMBL/GenBank/DDBJ whole genome shotgun (WGS) entry which is preliminary data.</text>
</comment>
<evidence type="ECO:0000256" key="3">
    <source>
        <dbReference type="PROSITE-ProRule" id="PRU00117"/>
    </source>
</evidence>
<dbReference type="Pfam" id="PF00013">
    <property type="entry name" value="KH_1"/>
    <property type="match status" value="4"/>
</dbReference>
<dbReference type="SUPFAM" id="SSF54928">
    <property type="entry name" value="RNA-binding domain, RBD"/>
    <property type="match status" value="1"/>
</dbReference>
<dbReference type="EMBL" id="BMAV01009859">
    <property type="protein sequence ID" value="GFY54433.1"/>
    <property type="molecule type" value="Genomic_DNA"/>
</dbReference>
<dbReference type="GO" id="GO:0003723">
    <property type="term" value="F:RNA binding"/>
    <property type="evidence" value="ECO:0007669"/>
    <property type="project" value="UniProtKB-UniRule"/>
</dbReference>
<dbReference type="AlphaFoldDB" id="A0A8X6XJL2"/>
<evidence type="ECO:0000256" key="1">
    <source>
        <dbReference type="ARBA" id="ARBA00022737"/>
    </source>
</evidence>
<dbReference type="InterPro" id="IPR004088">
    <property type="entry name" value="KH_dom_type_1"/>
</dbReference>
<dbReference type="CDD" id="cd22403">
    <property type="entry name" value="KH-I_IGF2BP_rpt4"/>
    <property type="match status" value="1"/>
</dbReference>
<dbReference type="CDD" id="cd22400">
    <property type="entry name" value="KH-I_IGF2BP_rpt1"/>
    <property type="match status" value="1"/>
</dbReference>
<dbReference type="GO" id="GO:0006417">
    <property type="term" value="P:regulation of translation"/>
    <property type="evidence" value="ECO:0007669"/>
    <property type="project" value="UniProtKB-KW"/>
</dbReference>
<name>A0A8X6XJL2_9ARAC</name>
<keyword evidence="1" id="KW-0677">Repeat</keyword>
<dbReference type="InterPro" id="IPR004087">
    <property type="entry name" value="KH_dom"/>
</dbReference>
<dbReference type="SMART" id="SM00322">
    <property type="entry name" value="KH"/>
    <property type="match status" value="4"/>
</dbReference>
<feature type="domain" description="K Homology" evidence="4">
    <location>
        <begin position="303"/>
        <end position="374"/>
    </location>
</feature>
<dbReference type="Gene3D" id="3.30.310.210">
    <property type="match status" value="1"/>
</dbReference>
<evidence type="ECO:0000256" key="2">
    <source>
        <dbReference type="ARBA" id="ARBA00022845"/>
    </source>
</evidence>
<dbReference type="InterPro" id="IPR036612">
    <property type="entry name" value="KH_dom_type_1_sf"/>
</dbReference>
<proteinExistence type="predicted"/>
<keyword evidence="3" id="KW-0694">RNA-binding</keyword>
<protein>
    <submittedName>
        <fullName evidence="5">Insulin-like growth factor 2 mRNA-binding protein 1</fullName>
    </submittedName>
</protein>
<feature type="domain" description="K Homology" evidence="4">
    <location>
        <begin position="510"/>
        <end position="585"/>
    </location>
</feature>
<dbReference type="Gene3D" id="3.30.70.330">
    <property type="match status" value="1"/>
</dbReference>
<dbReference type="InterPro" id="IPR012677">
    <property type="entry name" value="Nucleotide-bd_a/b_plait_sf"/>
</dbReference>
<accession>A0A8X6XJL2</accession>
<dbReference type="OrthoDB" id="752362at2759"/>
<dbReference type="Pfam" id="PF13843">
    <property type="entry name" value="DDE_Tnp_1_7"/>
    <property type="match status" value="1"/>
</dbReference>
<dbReference type="InterPro" id="IPR029526">
    <property type="entry name" value="PGBD"/>
</dbReference>
<dbReference type="SUPFAM" id="SSF54791">
    <property type="entry name" value="Eukaryotic type KH-domain (KH-domain type I)"/>
    <property type="match status" value="4"/>
</dbReference>
<dbReference type="PROSITE" id="PS50084">
    <property type="entry name" value="KH_TYPE_1"/>
    <property type="match status" value="4"/>
</dbReference>
<feature type="domain" description="K Homology" evidence="4">
    <location>
        <begin position="383"/>
        <end position="457"/>
    </location>
</feature>
<gene>
    <name evidence="5" type="primary">IGF2BP1</name>
    <name evidence="5" type="ORF">TNIN_325131</name>
</gene>